<evidence type="ECO:0008006" key="5">
    <source>
        <dbReference type="Google" id="ProtNLM"/>
    </source>
</evidence>
<keyword evidence="4" id="KW-1185">Reference proteome</keyword>
<gene>
    <name evidence="2" type="ORF">CH238_01840</name>
    <name evidence="1" type="ORF">CLOLEP_03152</name>
</gene>
<dbReference type="HOGENOM" id="CLU_297141_0_0_9"/>
<proteinExistence type="predicted"/>
<dbReference type="Proteomes" id="UP000003490">
    <property type="component" value="Unassembled WGS sequence"/>
</dbReference>
<sequence>MIGKSCFFIERAEKPAKNMKILVFQQTGLPVSEGCGDVLEKLSQKAELQFVDTKGIMSGQFSGDYFFNAHGEYYPMEIEDSLFSFFAQGGGLLHIGGMPFEKAMVFENGAWREVIRTLGDLRNHEGYGGLSMPMDIFRARLGFTPYSPAYENVFMDWKQTFDKALVGDLTLTNCMPERSVNLTTTVPLELTFPELELIDSRSYHGRPICRETIPAGWVTTPDGQKVMPSLLLTKFWGNPYNKDQSVIPHPWAIFTGVLNGPLPEELIDSMLNWLCLPAVLKNIELPYAALHHGDTVEVLPELCGTLPIGWHIRSGQAKLTKEELRGGKSPEWAISEKDSIQVSYDKTLLLQPIRFELLDETHQVRDFSESALVTWDPESLRHTRRLEADGCYFSEYQNGKQVSHSRWINGTNWQDRCQYSLTWHNPNPLRLASDAKALHEAGMVLVRTHYFMPGWFRVMPGEIFAETHGDFYRSFEKGPEISERHLRAIEAHVALFSHMDLILMPTVYTQTGPEMGNPAHWVGSSRLTMVKAYRKAQMAFAKQIMERLGGCASISWDICNEIDTEMYPTSEWLTEMRGIWGKTGQMIGIGTYGCEDNVALGESADWHSIHTPCCKTKDEFRTGKPCLLQEAWVPTPSTRKGEKDLEDHLSKSLAWTLKFGGCGLMPWNWNMSMVNWRYKVGFVDYWDLELGCCVHPDGTPRHGLITMRNWAALMEGLAFDQTANQQVVFIYPKTCLEGGGYEYTVYLKENHIPFIGVNDRDFADFDLSHTKAVFAPYYALGYREETWRRLRKFAADGGVVFAHNDNMQLDENGEFARHREIPELPGIEKVGKGCIRWHMGYNESDPLSLCDPKLLNSLPLVRRDDTVIPLDNKKIRITERLSTDETTMPTDWIPYDSLPARNIPVKIVVEDEAGDITRGWAKEGNTISLCGANISGFRPFFVIQVAENSFVAAGTDLMVKTEHSADFRLVDYTVDGKIHPLSCYSVLKKTVHPGETIIQQDGWHAMHWVQVTLK</sequence>
<dbReference type="InterPro" id="IPR029062">
    <property type="entry name" value="Class_I_gatase-like"/>
</dbReference>
<dbReference type="SUPFAM" id="SSF51445">
    <property type="entry name" value="(Trans)glycosidases"/>
    <property type="match status" value="1"/>
</dbReference>
<evidence type="ECO:0000313" key="4">
    <source>
        <dbReference type="Proteomes" id="UP000220611"/>
    </source>
</evidence>
<dbReference type="Proteomes" id="UP000220611">
    <property type="component" value="Unassembled WGS sequence"/>
</dbReference>
<dbReference type="Gene3D" id="3.20.20.80">
    <property type="entry name" value="Glycosidases"/>
    <property type="match status" value="1"/>
</dbReference>
<reference evidence="2 4" key="3">
    <citation type="submission" date="2017-07" db="EMBL/GenBank/DDBJ databases">
        <title>Prevalence of linear plasmids in Cutibacterium (Propionibacterium) acnes isolates obtained from prostatic tissue.</title>
        <authorList>
            <person name="Davidsson S."/>
            <person name="Carlsson J."/>
            <person name="Molling P."/>
            <person name="Andren O."/>
            <person name="Andersson S.-O."/>
            <person name="Brzuszkiewicz E."/>
            <person name="Poehlein A."/>
            <person name="Al-Zeer M."/>
            <person name="Brinkmann V."/>
            <person name="Scavenius C."/>
            <person name="Nazipi S."/>
            <person name="Soderquist B."/>
            <person name="Bruggemann H."/>
        </authorList>
    </citation>
    <scope>NUCLEOTIDE SEQUENCE [LARGE SCALE GENOMIC DNA]</scope>
    <source>
        <strain evidence="2 4">DSM 753</strain>
    </source>
</reference>
<protein>
    <recommendedName>
        <fullName evidence="5">Glycoside hydrolase family 42 N-terminal domain-containing protein</fullName>
    </recommendedName>
</protein>
<evidence type="ECO:0000313" key="2">
    <source>
        <dbReference type="EMBL" id="PEQ25759.1"/>
    </source>
</evidence>
<accession>A7VX29</accession>
<reference evidence="1 3" key="1">
    <citation type="submission" date="2007-08" db="EMBL/GenBank/DDBJ databases">
        <title>Draft genome sequence of Clostridium leptum (DSM 753).</title>
        <authorList>
            <person name="Sudarsanam P."/>
            <person name="Ley R."/>
            <person name="Guruge J."/>
            <person name="Turnbaugh P.J."/>
            <person name="Mahowald M."/>
            <person name="Liep D."/>
            <person name="Gordon J."/>
        </authorList>
    </citation>
    <scope>NUCLEOTIDE SEQUENCE [LARGE SCALE GENOMIC DNA]</scope>
    <source>
        <strain evidence="1 3">DSM 753</strain>
    </source>
</reference>
<evidence type="ECO:0000313" key="1">
    <source>
        <dbReference type="EMBL" id="EDO60326.1"/>
    </source>
</evidence>
<organism evidence="1 3">
    <name type="scientific">[Clostridium] leptum DSM 753</name>
    <dbReference type="NCBI Taxonomy" id="428125"/>
    <lineage>
        <taxon>Bacteria</taxon>
        <taxon>Bacillati</taxon>
        <taxon>Bacillota</taxon>
        <taxon>Clostridia</taxon>
        <taxon>Eubacteriales</taxon>
        <taxon>Oscillospiraceae</taxon>
        <taxon>Oscillospiraceae incertae sedis</taxon>
    </lineage>
</organism>
<comment type="caution">
    <text evidence="1">The sequence shown here is derived from an EMBL/GenBank/DDBJ whole genome shotgun (WGS) entry which is preliminary data.</text>
</comment>
<dbReference type="InterPro" id="IPR017853">
    <property type="entry name" value="GH"/>
</dbReference>
<name>A7VX29_9FIRM</name>
<reference evidence="1 3" key="2">
    <citation type="submission" date="2007-08" db="EMBL/GenBank/DDBJ databases">
        <authorList>
            <person name="Fulton L."/>
            <person name="Clifton S."/>
            <person name="Fulton B."/>
            <person name="Xu J."/>
            <person name="Minx P."/>
            <person name="Pepin K.H."/>
            <person name="Johnson M."/>
            <person name="Thiruvilangam P."/>
            <person name="Bhonagiri V."/>
            <person name="Nash W.E."/>
            <person name="Wang C."/>
            <person name="Mardis E.R."/>
            <person name="Wilson R.K."/>
        </authorList>
    </citation>
    <scope>NUCLEOTIDE SEQUENCE [LARGE SCALE GENOMIC DNA]</scope>
    <source>
        <strain evidence="1 3">DSM 753</strain>
    </source>
</reference>
<dbReference type="EMBL" id="NOXF01000001">
    <property type="protein sequence ID" value="PEQ25759.1"/>
    <property type="molecule type" value="Genomic_DNA"/>
</dbReference>
<dbReference type="AlphaFoldDB" id="A7VX29"/>
<dbReference type="Gene3D" id="3.40.50.880">
    <property type="match status" value="1"/>
</dbReference>
<dbReference type="EMBL" id="ABCB02000020">
    <property type="protein sequence ID" value="EDO60326.1"/>
    <property type="molecule type" value="Genomic_DNA"/>
</dbReference>
<evidence type="ECO:0000313" key="3">
    <source>
        <dbReference type="Proteomes" id="UP000003490"/>
    </source>
</evidence>